<protein>
    <submittedName>
        <fullName evidence="2">Uncharacterized protein</fullName>
    </submittedName>
</protein>
<comment type="caution">
    <text evidence="2">The sequence shown here is derived from an EMBL/GenBank/DDBJ whole genome shotgun (WGS) entry which is preliminary data.</text>
</comment>
<dbReference type="AlphaFoldDB" id="A0ABD2WJF1"/>
<gene>
    <name evidence="2" type="ORF">TKK_012311</name>
</gene>
<dbReference type="Proteomes" id="UP001627154">
    <property type="component" value="Unassembled WGS sequence"/>
</dbReference>
<organism evidence="2 3">
    <name type="scientific">Trichogramma kaykai</name>
    <dbReference type="NCBI Taxonomy" id="54128"/>
    <lineage>
        <taxon>Eukaryota</taxon>
        <taxon>Metazoa</taxon>
        <taxon>Ecdysozoa</taxon>
        <taxon>Arthropoda</taxon>
        <taxon>Hexapoda</taxon>
        <taxon>Insecta</taxon>
        <taxon>Pterygota</taxon>
        <taxon>Neoptera</taxon>
        <taxon>Endopterygota</taxon>
        <taxon>Hymenoptera</taxon>
        <taxon>Apocrita</taxon>
        <taxon>Proctotrupomorpha</taxon>
        <taxon>Chalcidoidea</taxon>
        <taxon>Trichogrammatidae</taxon>
        <taxon>Trichogramma</taxon>
    </lineage>
</organism>
<evidence type="ECO:0000313" key="3">
    <source>
        <dbReference type="Proteomes" id="UP001627154"/>
    </source>
</evidence>
<evidence type="ECO:0000313" key="2">
    <source>
        <dbReference type="EMBL" id="KAL3393035.1"/>
    </source>
</evidence>
<dbReference type="EMBL" id="JBJJXI010000100">
    <property type="protein sequence ID" value="KAL3393035.1"/>
    <property type="molecule type" value="Genomic_DNA"/>
</dbReference>
<feature type="compositionally biased region" description="Polar residues" evidence="1">
    <location>
        <begin position="357"/>
        <end position="369"/>
    </location>
</feature>
<sequence length="381" mass="41928">MSRKGKPIAKDVKSKVAGKPVPCFTLRSLSSMPARAYRLSLALRNVFAAPRDCITKETSAGLSRSDYAELKNAYGQRLPESRPNELPAVPNVDKVLARYREESKSLISDASVDTFVNLFQDTYAPWITPHVLSPLYTLAQVAFEMTKADPGDRAKRDILTSLETGMPLTNKQLAKLVHVGVFGLAEYQTLAERHQSDPDFLAGLPYPRRLTYSELENLRSTCRNIGTRAELMALVTHPKHYGMLEERDKATTMLGFAILAYQKNWRRPDSAPGPAACVYRGPSAAGNNSNGERGRFAERIQRVMVVAPGETVAKNRGLKTVVRKPGEEDLVPLRRIMSDDDEFDPRSVSVKRPKRASGSNNKAPSSARTQRGAIGAAAAST</sequence>
<proteinExistence type="predicted"/>
<accession>A0ABD2WJF1</accession>
<reference evidence="2 3" key="1">
    <citation type="journal article" date="2024" name="bioRxiv">
        <title>A reference genome for Trichogramma kaykai: A tiny desert-dwelling parasitoid wasp with competing sex-ratio distorters.</title>
        <authorList>
            <person name="Culotta J."/>
            <person name="Lindsey A.R."/>
        </authorList>
    </citation>
    <scope>NUCLEOTIDE SEQUENCE [LARGE SCALE GENOMIC DNA]</scope>
    <source>
        <strain evidence="2 3">KSX58</strain>
    </source>
</reference>
<evidence type="ECO:0000256" key="1">
    <source>
        <dbReference type="SAM" id="MobiDB-lite"/>
    </source>
</evidence>
<name>A0ABD2WJF1_9HYME</name>
<feature type="region of interest" description="Disordered" evidence="1">
    <location>
        <begin position="337"/>
        <end position="381"/>
    </location>
</feature>
<keyword evidence="3" id="KW-1185">Reference proteome</keyword>